<dbReference type="SUPFAM" id="SSF52266">
    <property type="entry name" value="SGNH hydrolase"/>
    <property type="match status" value="1"/>
</dbReference>
<dbReference type="GO" id="GO:0001681">
    <property type="term" value="F:sialate O-acetylesterase activity"/>
    <property type="evidence" value="ECO:0007669"/>
    <property type="project" value="InterPro"/>
</dbReference>
<dbReference type="GO" id="GO:0005975">
    <property type="term" value="P:carbohydrate metabolic process"/>
    <property type="evidence" value="ECO:0007669"/>
    <property type="project" value="TreeGrafter"/>
</dbReference>
<keyword evidence="4" id="KW-1185">Reference proteome</keyword>
<dbReference type="EMBL" id="CP042433">
    <property type="protein sequence ID" value="QEC58474.1"/>
    <property type="molecule type" value="Genomic_DNA"/>
</dbReference>
<evidence type="ECO:0000259" key="2">
    <source>
        <dbReference type="Pfam" id="PF03629"/>
    </source>
</evidence>
<dbReference type="OrthoDB" id="9816001at2"/>
<gene>
    <name evidence="3" type="ORF">FSB75_07145</name>
</gene>
<dbReference type="InterPro" id="IPR039329">
    <property type="entry name" value="SIAE"/>
</dbReference>
<accession>A0A5B8UPA5</accession>
<protein>
    <submittedName>
        <fullName evidence="3">Sialate O-acetylesterase</fullName>
    </submittedName>
</protein>
<evidence type="ECO:0000313" key="3">
    <source>
        <dbReference type="EMBL" id="QEC58474.1"/>
    </source>
</evidence>
<dbReference type="KEGG" id="fgg:FSB75_07145"/>
<dbReference type="Proteomes" id="UP000321204">
    <property type="component" value="Chromosome"/>
</dbReference>
<feature type="domain" description="Sialate O-acetylesterase" evidence="2">
    <location>
        <begin position="73"/>
        <end position="328"/>
    </location>
</feature>
<name>A0A5B8UPA5_9BACT</name>
<dbReference type="InterPro" id="IPR036514">
    <property type="entry name" value="SGNH_hydro_sf"/>
</dbReference>
<dbReference type="Pfam" id="PF03629">
    <property type="entry name" value="SASA"/>
    <property type="match status" value="1"/>
</dbReference>
<sequence>MVLQRNAQVAIWGRADKGEKVVVKFGGQQKNAEADGEGNWMTWLDAMAASDKPRELTISGSNIIVLKNILVGEVWLCSGQSNMEYTMMKEGKFAHALHGTGIDSVALKNERNTSIRLFLVKRDLTKGDAANVNKGWNEAEGESLRAFSAAGYFFAKKLFEELHVPVGMIGSSVSGSNIEPWMSGEVKNGNSPQTISVDESNPGKFYSGMIKPLAPFTLKGFLWYQGETNCFLKEAPVYGFKFKHLINSWRKLWNDGGASFYFVQIAPFEYSKNSGKVALTDTDLPAFRQAQSEALSLPHTGMIVTTDLVDHISDLHPTYKWEIGKRLALLALAHDYGKKIEYSGPVLKAVQVKGNIINISFDHLGAGIVSNNNEPLTWFKVAGSDGIYHPANATIAQDKVIVVSVAVPSPAFVRFAWNEAAQPNLFNKDGLPAVPFECNVNKSSVDKNKKD</sequence>
<organism evidence="3 4">
    <name type="scientific">Flavisolibacter ginsenosidimutans</name>
    <dbReference type="NCBI Taxonomy" id="661481"/>
    <lineage>
        <taxon>Bacteria</taxon>
        <taxon>Pseudomonadati</taxon>
        <taxon>Bacteroidota</taxon>
        <taxon>Chitinophagia</taxon>
        <taxon>Chitinophagales</taxon>
        <taxon>Chitinophagaceae</taxon>
        <taxon>Flavisolibacter</taxon>
    </lineage>
</organism>
<dbReference type="PANTHER" id="PTHR22901:SF0">
    <property type="entry name" value="SIALATE O-ACETYLESTERASE"/>
    <property type="match status" value="1"/>
</dbReference>
<reference evidence="3 4" key="1">
    <citation type="journal article" date="2015" name="Int. J. Syst. Evol. Microbiol.">
        <title>Flavisolibacter ginsenosidimutans sp. nov., with ginsenoside-converting activity isolated from soil used for cultivating ginseng.</title>
        <authorList>
            <person name="Zhao Y."/>
            <person name="Liu Q."/>
            <person name="Kang M.S."/>
            <person name="Jin F."/>
            <person name="Yu H."/>
            <person name="Im W.T."/>
        </authorList>
    </citation>
    <scope>NUCLEOTIDE SEQUENCE [LARGE SCALE GENOMIC DNA]</scope>
    <source>
        <strain evidence="3 4">Gsoil 636</strain>
    </source>
</reference>
<dbReference type="InterPro" id="IPR005181">
    <property type="entry name" value="SASA"/>
</dbReference>
<dbReference type="AlphaFoldDB" id="A0A5B8UPA5"/>
<evidence type="ECO:0000313" key="4">
    <source>
        <dbReference type="Proteomes" id="UP000321204"/>
    </source>
</evidence>
<evidence type="ECO:0000256" key="1">
    <source>
        <dbReference type="ARBA" id="ARBA00022801"/>
    </source>
</evidence>
<keyword evidence="1" id="KW-0378">Hydrolase</keyword>
<dbReference type="Gene3D" id="3.40.50.1110">
    <property type="entry name" value="SGNH hydrolase"/>
    <property type="match status" value="1"/>
</dbReference>
<proteinExistence type="predicted"/>
<dbReference type="PANTHER" id="PTHR22901">
    <property type="entry name" value="SIALATE O-ACETYLESTERASE"/>
    <property type="match status" value="1"/>
</dbReference>